<proteinExistence type="predicted"/>
<name>A0AAD9I8Y8_9PEZI</name>
<gene>
    <name evidence="2" type="ORF">P8C59_007164</name>
</gene>
<feature type="region of interest" description="Disordered" evidence="1">
    <location>
        <begin position="102"/>
        <end position="139"/>
    </location>
</feature>
<reference evidence="2" key="1">
    <citation type="journal article" date="2023" name="Mol. Plant Microbe Interact.">
        <title>Elucidating the Obligate Nature and Biological Capacity of an Invasive Fungal Corn Pathogen.</title>
        <authorList>
            <person name="MacCready J.S."/>
            <person name="Roggenkamp E.M."/>
            <person name="Gdanetz K."/>
            <person name="Chilvers M.I."/>
        </authorList>
    </citation>
    <scope>NUCLEOTIDE SEQUENCE</scope>
    <source>
        <strain evidence="2">PM02</strain>
    </source>
</reference>
<feature type="compositionally biased region" description="Polar residues" evidence="1">
    <location>
        <begin position="26"/>
        <end position="54"/>
    </location>
</feature>
<dbReference type="EMBL" id="JAQQPM010000006">
    <property type="protein sequence ID" value="KAK2072834.1"/>
    <property type="molecule type" value="Genomic_DNA"/>
</dbReference>
<sequence>MRVRASSANSSRLSSCHSPSESISSRTWTPDTGFSSPTTSICSLDDLTTPTSSLDKQRQKRAKRVAFSLPTQAPPSSPSAPFEVVFRPDSPTLGCDSCDAPANSALPDVSELPDIEHKPEAQTESEFESEQEESPEAESLLQDGAFAIARSLHRYCEDLRVLRAQIASSQASLDQLLWPGAGWGLPDMLAEMSSVRLDARDKLRALDRQVRIDRLRKSGWQRKRFDPTRYQELCDAVMAELNSRVAMAGIDTGS</sequence>
<comment type="caution">
    <text evidence="2">The sequence shown here is derived from an EMBL/GenBank/DDBJ whole genome shotgun (WGS) entry which is preliminary data.</text>
</comment>
<feature type="compositionally biased region" description="Acidic residues" evidence="1">
    <location>
        <begin position="123"/>
        <end position="136"/>
    </location>
</feature>
<evidence type="ECO:0000313" key="2">
    <source>
        <dbReference type="EMBL" id="KAK2072834.1"/>
    </source>
</evidence>
<evidence type="ECO:0000313" key="3">
    <source>
        <dbReference type="Proteomes" id="UP001217918"/>
    </source>
</evidence>
<protein>
    <submittedName>
        <fullName evidence="2">Uncharacterized protein</fullName>
    </submittedName>
</protein>
<accession>A0AAD9I8Y8</accession>
<feature type="compositionally biased region" description="Low complexity" evidence="1">
    <location>
        <begin position="1"/>
        <end position="25"/>
    </location>
</feature>
<evidence type="ECO:0000256" key="1">
    <source>
        <dbReference type="SAM" id="MobiDB-lite"/>
    </source>
</evidence>
<feature type="region of interest" description="Disordered" evidence="1">
    <location>
        <begin position="1"/>
        <end position="83"/>
    </location>
</feature>
<dbReference type="AlphaFoldDB" id="A0AAD9I8Y8"/>
<organism evidence="2 3">
    <name type="scientific">Phyllachora maydis</name>
    <dbReference type="NCBI Taxonomy" id="1825666"/>
    <lineage>
        <taxon>Eukaryota</taxon>
        <taxon>Fungi</taxon>
        <taxon>Dikarya</taxon>
        <taxon>Ascomycota</taxon>
        <taxon>Pezizomycotina</taxon>
        <taxon>Sordariomycetes</taxon>
        <taxon>Sordariomycetidae</taxon>
        <taxon>Phyllachorales</taxon>
        <taxon>Phyllachoraceae</taxon>
        <taxon>Phyllachora</taxon>
    </lineage>
</organism>
<dbReference type="Proteomes" id="UP001217918">
    <property type="component" value="Unassembled WGS sequence"/>
</dbReference>
<keyword evidence="3" id="KW-1185">Reference proteome</keyword>